<reference evidence="1 2" key="1">
    <citation type="submission" date="2015-12" db="EMBL/GenBank/DDBJ databases">
        <title>Genome sequence of Mucilaginibacter gotjawali.</title>
        <authorList>
            <person name="Lee J.S."/>
            <person name="Lee K.C."/>
            <person name="Kim K.K."/>
            <person name="Lee B.W."/>
        </authorList>
    </citation>
    <scope>NUCLEOTIDE SEQUENCE [LARGE SCALE GENOMIC DNA]</scope>
    <source>
        <strain evidence="1 2">SA3-7</strain>
    </source>
</reference>
<dbReference type="KEGG" id="mgot:MgSA37_03370"/>
<accession>A0A0X8X3T3</accession>
<evidence type="ECO:0000313" key="1">
    <source>
        <dbReference type="EMBL" id="BAU55189.1"/>
    </source>
</evidence>
<keyword evidence="2" id="KW-1185">Reference proteome</keyword>
<organism evidence="1 2">
    <name type="scientific">Mucilaginibacter gotjawali</name>
    <dbReference type="NCBI Taxonomy" id="1550579"/>
    <lineage>
        <taxon>Bacteria</taxon>
        <taxon>Pseudomonadati</taxon>
        <taxon>Bacteroidota</taxon>
        <taxon>Sphingobacteriia</taxon>
        <taxon>Sphingobacteriales</taxon>
        <taxon>Sphingobacteriaceae</taxon>
        <taxon>Mucilaginibacter</taxon>
    </lineage>
</organism>
<evidence type="ECO:0000313" key="2">
    <source>
        <dbReference type="Proteomes" id="UP000218263"/>
    </source>
</evidence>
<sequence>MAYSLFIPKEAIIEVREAFEWYEGKSKVLAMN</sequence>
<dbReference type="EMBL" id="AP017313">
    <property type="protein sequence ID" value="BAU55189.1"/>
    <property type="molecule type" value="Genomic_DNA"/>
</dbReference>
<gene>
    <name evidence="1" type="ORF">MgSA37_03370</name>
</gene>
<name>A0A0X8X3T3_9SPHI</name>
<dbReference type="Proteomes" id="UP000218263">
    <property type="component" value="Chromosome"/>
</dbReference>
<proteinExistence type="predicted"/>
<protein>
    <submittedName>
        <fullName evidence="1">Uncharacterized protein</fullName>
    </submittedName>
</protein>
<dbReference type="AlphaFoldDB" id="A0A0X8X3T3"/>